<dbReference type="OrthoDB" id="9800202at2"/>
<evidence type="ECO:0000256" key="2">
    <source>
        <dbReference type="ARBA" id="ARBA00022692"/>
    </source>
</evidence>
<evidence type="ECO:0000313" key="8">
    <source>
        <dbReference type="EMBL" id="RMA93078.1"/>
    </source>
</evidence>
<feature type="coiled-coil region" evidence="5">
    <location>
        <begin position="12"/>
        <end position="39"/>
    </location>
</feature>
<keyword evidence="9" id="KW-1185">Reference proteome</keyword>
<dbReference type="AlphaFoldDB" id="A0A3M0BDN5"/>
<accession>A0A3M0BDN5</accession>
<evidence type="ECO:0000259" key="7">
    <source>
        <dbReference type="Pfam" id="PF06803"/>
    </source>
</evidence>
<feature type="transmembrane region" description="Helical" evidence="6">
    <location>
        <begin position="96"/>
        <end position="116"/>
    </location>
</feature>
<dbReference type="Proteomes" id="UP000280842">
    <property type="component" value="Unassembled WGS sequence"/>
</dbReference>
<keyword evidence="3 6" id="KW-1133">Transmembrane helix</keyword>
<evidence type="ECO:0000256" key="4">
    <source>
        <dbReference type="ARBA" id="ARBA00023136"/>
    </source>
</evidence>
<comment type="caution">
    <text evidence="8">The sequence shown here is derived from an EMBL/GenBank/DDBJ whole genome shotgun (WGS) entry which is preliminary data.</text>
</comment>
<evidence type="ECO:0000256" key="1">
    <source>
        <dbReference type="ARBA" id="ARBA00004127"/>
    </source>
</evidence>
<sequence length="131" mass="15305">MVKNFSKDDAKKELLERAKNITEEDLEKVLQKQEEIRKKFETGGPLGRYIDDVKLLFSLIKDYFNGSYRKIPWFSIAAIIAALFYVLNPIDVIPDFIPVIGYLDDLAVMAVCLNFVEQDLHKYKKWKINNM</sequence>
<dbReference type="EMBL" id="REFO01000015">
    <property type="protein sequence ID" value="RMA93078.1"/>
    <property type="molecule type" value="Genomic_DNA"/>
</dbReference>
<keyword evidence="4 6" id="KW-0472">Membrane</keyword>
<evidence type="ECO:0000256" key="5">
    <source>
        <dbReference type="SAM" id="Coils"/>
    </source>
</evidence>
<proteinExistence type="predicted"/>
<evidence type="ECO:0000313" key="9">
    <source>
        <dbReference type="Proteomes" id="UP000280842"/>
    </source>
</evidence>
<comment type="subcellular location">
    <subcellularLocation>
        <location evidence="1">Endomembrane system</location>
        <topology evidence="1">Multi-pass membrane protein</topology>
    </subcellularLocation>
</comment>
<evidence type="ECO:0000256" key="3">
    <source>
        <dbReference type="ARBA" id="ARBA00022989"/>
    </source>
</evidence>
<protein>
    <submittedName>
        <fullName evidence="8">Uncharacterized membrane protein YkvA (DUF1232 family)</fullName>
    </submittedName>
</protein>
<keyword evidence="2 6" id="KW-0812">Transmembrane</keyword>
<feature type="transmembrane region" description="Helical" evidence="6">
    <location>
        <begin position="71"/>
        <end position="90"/>
    </location>
</feature>
<dbReference type="Pfam" id="PF06803">
    <property type="entry name" value="DUF1232"/>
    <property type="match status" value="1"/>
</dbReference>
<organism evidence="8 9">
    <name type="scientific">Hydrogenothermus marinus</name>
    <dbReference type="NCBI Taxonomy" id="133270"/>
    <lineage>
        <taxon>Bacteria</taxon>
        <taxon>Pseudomonadati</taxon>
        <taxon>Aquificota</taxon>
        <taxon>Aquificia</taxon>
        <taxon>Aquificales</taxon>
        <taxon>Hydrogenothermaceae</taxon>
        <taxon>Hydrogenothermus</taxon>
    </lineage>
</organism>
<keyword evidence="5" id="KW-0175">Coiled coil</keyword>
<dbReference type="GO" id="GO:0012505">
    <property type="term" value="C:endomembrane system"/>
    <property type="evidence" value="ECO:0007669"/>
    <property type="project" value="UniProtKB-SubCell"/>
</dbReference>
<dbReference type="RefSeq" id="WP_121923660.1">
    <property type="nucleotide sequence ID" value="NZ_REFO01000015.1"/>
</dbReference>
<evidence type="ECO:0000256" key="6">
    <source>
        <dbReference type="SAM" id="Phobius"/>
    </source>
</evidence>
<gene>
    <name evidence="8" type="ORF">CLV39_1560</name>
</gene>
<feature type="domain" description="DUF1232" evidence="7">
    <location>
        <begin position="76"/>
        <end position="110"/>
    </location>
</feature>
<reference evidence="8 9" key="1">
    <citation type="submission" date="2018-10" db="EMBL/GenBank/DDBJ databases">
        <title>Genomic Encyclopedia of Archaeal and Bacterial Type Strains, Phase II (KMG-II): from individual species to whole genera.</title>
        <authorList>
            <person name="Goeker M."/>
        </authorList>
    </citation>
    <scope>NUCLEOTIDE SEQUENCE [LARGE SCALE GENOMIC DNA]</scope>
    <source>
        <strain evidence="8 9">VM1</strain>
    </source>
</reference>
<name>A0A3M0BDN5_9AQUI</name>
<dbReference type="InterPro" id="IPR010652">
    <property type="entry name" value="DUF1232"/>
</dbReference>